<dbReference type="GO" id="GO:0005125">
    <property type="term" value="F:cytokine activity"/>
    <property type="evidence" value="ECO:0007669"/>
    <property type="project" value="UniProtKB-KW"/>
</dbReference>
<reference evidence="10 11" key="1">
    <citation type="submission" date="2024-09" db="EMBL/GenBank/DDBJ databases">
        <title>A chromosome-level genome assembly of Gray's grenadier anchovy, Coilia grayii.</title>
        <authorList>
            <person name="Fu Z."/>
        </authorList>
    </citation>
    <scope>NUCLEOTIDE SEQUENCE [LARGE SCALE GENOMIC DNA]</scope>
    <source>
        <strain evidence="10">G4</strain>
        <tissue evidence="10">Muscle</tissue>
    </source>
</reference>
<keyword evidence="5 8" id="KW-0732">Signal</keyword>
<evidence type="ECO:0000259" key="9">
    <source>
        <dbReference type="SMART" id="SM00199"/>
    </source>
</evidence>
<evidence type="ECO:0000256" key="4">
    <source>
        <dbReference type="ARBA" id="ARBA00022525"/>
    </source>
</evidence>
<dbReference type="GO" id="GO:0006954">
    <property type="term" value="P:inflammatory response"/>
    <property type="evidence" value="ECO:0007669"/>
    <property type="project" value="UniProtKB-KW"/>
</dbReference>
<keyword evidence="4" id="KW-0964">Secreted</keyword>
<evidence type="ECO:0000256" key="1">
    <source>
        <dbReference type="ARBA" id="ARBA00004613"/>
    </source>
</evidence>
<dbReference type="Gene3D" id="2.40.50.40">
    <property type="match status" value="1"/>
</dbReference>
<dbReference type="GO" id="GO:0006935">
    <property type="term" value="P:chemotaxis"/>
    <property type="evidence" value="ECO:0007669"/>
    <property type="project" value="UniProtKB-KW"/>
</dbReference>
<dbReference type="InterPro" id="IPR036048">
    <property type="entry name" value="Interleukin_8-like_sf"/>
</dbReference>
<keyword evidence="2" id="KW-0145">Chemotaxis</keyword>
<dbReference type="InterPro" id="IPR039809">
    <property type="entry name" value="Chemokine_b/g/d"/>
</dbReference>
<evidence type="ECO:0000313" key="10">
    <source>
        <dbReference type="EMBL" id="KAL2085253.1"/>
    </source>
</evidence>
<comment type="subcellular location">
    <subcellularLocation>
        <location evidence="1">Secreted</location>
    </subcellularLocation>
</comment>
<sequence>MEKCMSCLLTLLSVLLVFNTFILPTESASCCLSYSRRPVRCQRLKGYTIQGITTSCDIKAIVFHAVGGRFICADPAQLWTQSRIRCLKETAMRMSSPLIDKK</sequence>
<keyword evidence="7" id="KW-0395">Inflammatory response</keyword>
<dbReference type="GO" id="GO:0042379">
    <property type="term" value="F:chemokine receptor binding"/>
    <property type="evidence" value="ECO:0007669"/>
    <property type="project" value="UniProtKB-ARBA"/>
</dbReference>
<evidence type="ECO:0000256" key="6">
    <source>
        <dbReference type="ARBA" id="ARBA00023157"/>
    </source>
</evidence>
<dbReference type="SMART" id="SM00199">
    <property type="entry name" value="SCY"/>
    <property type="match status" value="1"/>
</dbReference>
<evidence type="ECO:0000313" key="11">
    <source>
        <dbReference type="Proteomes" id="UP001591681"/>
    </source>
</evidence>
<organism evidence="10 11">
    <name type="scientific">Coilia grayii</name>
    <name type="common">Gray's grenadier anchovy</name>
    <dbReference type="NCBI Taxonomy" id="363190"/>
    <lineage>
        <taxon>Eukaryota</taxon>
        <taxon>Metazoa</taxon>
        <taxon>Chordata</taxon>
        <taxon>Craniata</taxon>
        <taxon>Vertebrata</taxon>
        <taxon>Euteleostomi</taxon>
        <taxon>Actinopterygii</taxon>
        <taxon>Neopterygii</taxon>
        <taxon>Teleostei</taxon>
        <taxon>Clupei</taxon>
        <taxon>Clupeiformes</taxon>
        <taxon>Clupeoidei</taxon>
        <taxon>Engraulidae</taxon>
        <taxon>Coilinae</taxon>
        <taxon>Coilia</taxon>
    </lineage>
</organism>
<name>A0ABD1JDK2_9TELE</name>
<feature type="signal peptide" evidence="8">
    <location>
        <begin position="1"/>
        <end position="27"/>
    </location>
</feature>
<dbReference type="GO" id="GO:0005615">
    <property type="term" value="C:extracellular space"/>
    <property type="evidence" value="ECO:0007669"/>
    <property type="project" value="UniProtKB-KW"/>
</dbReference>
<dbReference type="SUPFAM" id="SSF54117">
    <property type="entry name" value="Interleukin 8-like chemokines"/>
    <property type="match status" value="1"/>
</dbReference>
<feature type="domain" description="Chemokine interleukin-8-like" evidence="9">
    <location>
        <begin position="27"/>
        <end position="87"/>
    </location>
</feature>
<keyword evidence="3" id="KW-0202">Cytokine</keyword>
<gene>
    <name evidence="10" type="ORF">ACEWY4_018573</name>
</gene>
<dbReference type="FunFam" id="2.40.50.40:FF:000012">
    <property type="entry name" value="C-C motif chemokine"/>
    <property type="match status" value="1"/>
</dbReference>
<dbReference type="Pfam" id="PF00048">
    <property type="entry name" value="IL8"/>
    <property type="match status" value="1"/>
</dbReference>
<comment type="caution">
    <text evidence="10">The sequence shown here is derived from an EMBL/GenBank/DDBJ whole genome shotgun (WGS) entry which is preliminary data.</text>
</comment>
<dbReference type="PANTHER" id="PTHR12015">
    <property type="entry name" value="SMALL INDUCIBLE CYTOKINE A"/>
    <property type="match status" value="1"/>
</dbReference>
<evidence type="ECO:0000256" key="2">
    <source>
        <dbReference type="ARBA" id="ARBA00022500"/>
    </source>
</evidence>
<evidence type="ECO:0000256" key="7">
    <source>
        <dbReference type="ARBA" id="ARBA00023198"/>
    </source>
</evidence>
<dbReference type="PANTHER" id="PTHR12015:SF190">
    <property type="entry name" value="C-C MOTIF CHEMOKINE"/>
    <property type="match status" value="1"/>
</dbReference>
<evidence type="ECO:0000256" key="3">
    <source>
        <dbReference type="ARBA" id="ARBA00022514"/>
    </source>
</evidence>
<dbReference type="EMBL" id="JBHFQA010000016">
    <property type="protein sequence ID" value="KAL2085253.1"/>
    <property type="molecule type" value="Genomic_DNA"/>
</dbReference>
<dbReference type="Proteomes" id="UP001591681">
    <property type="component" value="Unassembled WGS sequence"/>
</dbReference>
<evidence type="ECO:0000256" key="8">
    <source>
        <dbReference type="SAM" id="SignalP"/>
    </source>
</evidence>
<proteinExistence type="predicted"/>
<keyword evidence="6" id="KW-1015">Disulfide bond</keyword>
<accession>A0ABD1JDK2</accession>
<keyword evidence="11" id="KW-1185">Reference proteome</keyword>
<dbReference type="InterPro" id="IPR001811">
    <property type="entry name" value="Chemokine_IL8-like_dom"/>
</dbReference>
<evidence type="ECO:0000256" key="5">
    <source>
        <dbReference type="ARBA" id="ARBA00022729"/>
    </source>
</evidence>
<feature type="chain" id="PRO_5044859639" description="Chemokine interleukin-8-like domain-containing protein" evidence="8">
    <location>
        <begin position="28"/>
        <end position="102"/>
    </location>
</feature>
<dbReference type="AlphaFoldDB" id="A0ABD1JDK2"/>
<protein>
    <recommendedName>
        <fullName evidence="9">Chemokine interleukin-8-like domain-containing protein</fullName>
    </recommendedName>
</protein>